<organism evidence="3 4">
    <name type="scientific">Macleaya cordata</name>
    <name type="common">Five-seeded plume-poppy</name>
    <name type="synonym">Bocconia cordata</name>
    <dbReference type="NCBI Taxonomy" id="56857"/>
    <lineage>
        <taxon>Eukaryota</taxon>
        <taxon>Viridiplantae</taxon>
        <taxon>Streptophyta</taxon>
        <taxon>Embryophyta</taxon>
        <taxon>Tracheophyta</taxon>
        <taxon>Spermatophyta</taxon>
        <taxon>Magnoliopsida</taxon>
        <taxon>Ranunculales</taxon>
        <taxon>Papaveraceae</taxon>
        <taxon>Papaveroideae</taxon>
        <taxon>Macleaya</taxon>
    </lineage>
</organism>
<dbReference type="PANTHER" id="PTHR31371">
    <property type="entry name" value="BNAC09G50660D PROTEIN"/>
    <property type="match status" value="1"/>
</dbReference>
<protein>
    <recommendedName>
        <fullName evidence="5">DUF668 domain-containing protein</fullName>
    </recommendedName>
</protein>
<evidence type="ECO:0000313" key="3">
    <source>
        <dbReference type="EMBL" id="OVA17802.1"/>
    </source>
</evidence>
<keyword evidence="4" id="KW-1185">Reference proteome</keyword>
<dbReference type="AlphaFoldDB" id="A0A200R502"/>
<dbReference type="InterPro" id="IPR021864">
    <property type="entry name" value="DUF3475"/>
</dbReference>
<dbReference type="EMBL" id="MVGT01000437">
    <property type="protein sequence ID" value="OVA17802.1"/>
    <property type="molecule type" value="Genomic_DNA"/>
</dbReference>
<sequence length="506" mass="57350">MTWLSDLGNRVGIGIGLKRSSNSEFKNQNRHCSRQDQKVGTLGILGFETARTMSRLLSLYKSLSDEEVLKLRKELVRSEGILYLNSRDEDYLLKLACAERIEDLDRVVVAISRLGKRCSDPGLIKFDYVYADLKLGFIDLGKLEFSSKEIEKIIDKLEKFITATSGLYSGLEILNELEASDRKLNQWRNQSNAAAMAQKSNSELLDQKLAWQRQHVRHLRDISLWNQTFDKVVGLMARIVCIVYARLCVVFGHYNSVLPPVSTRHVRVYSQPVIGDFDHTQSGKEHIISKSGPILKPPSKHGLVRFWSRESKDSKPSRIENIGFGMGFKENPYIGFVGIGKPSCRLSQQAPSSTVGGSGLSLRYANVIMLMERYLKSPSSISEYGRKDLYQMLPVNLKISVTTKLKNLLRKEDETDWWDDDSLAEGLRDGLRVILGWLAPLAHNTVRWHSERNYEKQNFDAKPTLLLIQTLHFADIEKTEAAIAEVLVGLSCICRYELRCSSSGDD</sequence>
<evidence type="ECO:0000259" key="2">
    <source>
        <dbReference type="Pfam" id="PF11961"/>
    </source>
</evidence>
<feature type="domain" description="DUF668" evidence="1">
    <location>
        <begin position="354"/>
        <end position="447"/>
    </location>
</feature>
<proteinExistence type="predicted"/>
<dbReference type="InParanoid" id="A0A200R502"/>
<evidence type="ECO:0000259" key="1">
    <source>
        <dbReference type="Pfam" id="PF05003"/>
    </source>
</evidence>
<comment type="caution">
    <text evidence="3">The sequence shown here is derived from an EMBL/GenBank/DDBJ whole genome shotgun (WGS) entry which is preliminary data.</text>
</comment>
<gene>
    <name evidence="3" type="ORF">BVC80_1835g189</name>
</gene>
<dbReference type="InterPro" id="IPR007700">
    <property type="entry name" value="DUF668"/>
</dbReference>
<dbReference type="PANTHER" id="PTHR31371:SF13">
    <property type="entry name" value="OS05G0457600 PROTEIN"/>
    <property type="match status" value="1"/>
</dbReference>
<dbReference type="OrthoDB" id="673374at2759"/>
<accession>A0A200R502</accession>
<name>A0A200R502_MACCD</name>
<dbReference type="Pfam" id="PF05003">
    <property type="entry name" value="DUF668"/>
    <property type="match status" value="1"/>
</dbReference>
<dbReference type="STRING" id="56857.A0A200R502"/>
<evidence type="ECO:0000313" key="4">
    <source>
        <dbReference type="Proteomes" id="UP000195402"/>
    </source>
</evidence>
<dbReference type="GO" id="GO:0045927">
    <property type="term" value="P:positive regulation of growth"/>
    <property type="evidence" value="ECO:0007669"/>
    <property type="project" value="InterPro"/>
</dbReference>
<feature type="domain" description="DUF3475" evidence="2">
    <location>
        <begin position="44"/>
        <end position="99"/>
    </location>
</feature>
<dbReference type="Pfam" id="PF11961">
    <property type="entry name" value="DUF3475"/>
    <property type="match status" value="1"/>
</dbReference>
<dbReference type="OMA" id="VGWYDER"/>
<evidence type="ECO:0008006" key="5">
    <source>
        <dbReference type="Google" id="ProtNLM"/>
    </source>
</evidence>
<reference evidence="3 4" key="1">
    <citation type="journal article" date="2017" name="Mol. Plant">
        <title>The Genome of Medicinal Plant Macleaya cordata Provides New Insights into Benzylisoquinoline Alkaloids Metabolism.</title>
        <authorList>
            <person name="Liu X."/>
            <person name="Liu Y."/>
            <person name="Huang P."/>
            <person name="Ma Y."/>
            <person name="Qing Z."/>
            <person name="Tang Q."/>
            <person name="Cao H."/>
            <person name="Cheng P."/>
            <person name="Zheng Y."/>
            <person name="Yuan Z."/>
            <person name="Zhou Y."/>
            <person name="Liu J."/>
            <person name="Tang Z."/>
            <person name="Zhuo Y."/>
            <person name="Zhang Y."/>
            <person name="Yu L."/>
            <person name="Huang J."/>
            <person name="Yang P."/>
            <person name="Peng Q."/>
            <person name="Zhang J."/>
            <person name="Jiang W."/>
            <person name="Zhang Z."/>
            <person name="Lin K."/>
            <person name="Ro D.K."/>
            <person name="Chen X."/>
            <person name="Xiong X."/>
            <person name="Shang Y."/>
            <person name="Huang S."/>
            <person name="Zeng J."/>
        </authorList>
    </citation>
    <scope>NUCLEOTIDE SEQUENCE [LARGE SCALE GENOMIC DNA]</scope>
    <source>
        <strain evidence="4">cv. BLH2017</strain>
        <tissue evidence="3">Root</tissue>
    </source>
</reference>
<dbReference type="Proteomes" id="UP000195402">
    <property type="component" value="Unassembled WGS sequence"/>
</dbReference>